<accession>A0ABR3ES84</accession>
<evidence type="ECO:0000256" key="1">
    <source>
        <dbReference type="SAM" id="MobiDB-lite"/>
    </source>
</evidence>
<sequence length="134" mass="14157">YQRRQYVLAHWKKQPGTNSDMKVPTICIPTSPPITVPVPVEQLQISDSGSSDSTHPGESDVANSTPVIVTVNHSPGPSVTVEASTDVTPSTTSGVMGVNPQLATDQDVDMDKGQSTDAANKDQGVPMDQDQTRG</sequence>
<reference evidence="2 3" key="1">
    <citation type="submission" date="2024-02" db="EMBL/GenBank/DDBJ databases">
        <title>A draft genome for the cacao thread blight pathogen Marasmius crinis-equi.</title>
        <authorList>
            <person name="Cohen S.P."/>
            <person name="Baruah I.K."/>
            <person name="Amoako-Attah I."/>
            <person name="Bukari Y."/>
            <person name="Meinhardt L.W."/>
            <person name="Bailey B.A."/>
        </authorList>
    </citation>
    <scope>NUCLEOTIDE SEQUENCE [LARGE SCALE GENOMIC DNA]</scope>
    <source>
        <strain evidence="2 3">GH-76</strain>
    </source>
</reference>
<evidence type="ECO:0000313" key="3">
    <source>
        <dbReference type="Proteomes" id="UP001465976"/>
    </source>
</evidence>
<organism evidence="2 3">
    <name type="scientific">Marasmius crinis-equi</name>
    <dbReference type="NCBI Taxonomy" id="585013"/>
    <lineage>
        <taxon>Eukaryota</taxon>
        <taxon>Fungi</taxon>
        <taxon>Dikarya</taxon>
        <taxon>Basidiomycota</taxon>
        <taxon>Agaricomycotina</taxon>
        <taxon>Agaricomycetes</taxon>
        <taxon>Agaricomycetidae</taxon>
        <taxon>Agaricales</taxon>
        <taxon>Marasmiineae</taxon>
        <taxon>Marasmiaceae</taxon>
        <taxon>Marasmius</taxon>
    </lineage>
</organism>
<feature type="compositionally biased region" description="Polar residues" evidence="1">
    <location>
        <begin position="43"/>
        <end position="94"/>
    </location>
</feature>
<evidence type="ECO:0000313" key="2">
    <source>
        <dbReference type="EMBL" id="KAL0565753.1"/>
    </source>
</evidence>
<dbReference type="EMBL" id="JBAHYK010002133">
    <property type="protein sequence ID" value="KAL0565753.1"/>
    <property type="molecule type" value="Genomic_DNA"/>
</dbReference>
<protein>
    <submittedName>
        <fullName evidence="2">Uncharacterized protein</fullName>
    </submittedName>
</protein>
<keyword evidence="3" id="KW-1185">Reference proteome</keyword>
<name>A0ABR3ES84_9AGAR</name>
<feature type="region of interest" description="Disordered" evidence="1">
    <location>
        <begin position="42"/>
        <end position="134"/>
    </location>
</feature>
<dbReference type="Proteomes" id="UP001465976">
    <property type="component" value="Unassembled WGS sequence"/>
</dbReference>
<feature type="non-terminal residue" evidence="2">
    <location>
        <position position="1"/>
    </location>
</feature>
<gene>
    <name evidence="2" type="ORF">V5O48_016267</name>
</gene>
<comment type="caution">
    <text evidence="2">The sequence shown here is derived from an EMBL/GenBank/DDBJ whole genome shotgun (WGS) entry which is preliminary data.</text>
</comment>
<proteinExistence type="predicted"/>